<dbReference type="Pfam" id="PF01609">
    <property type="entry name" value="DDE_Tnp_1"/>
    <property type="match status" value="1"/>
</dbReference>
<organism evidence="2 3">
    <name type="scientific">Candidatus Bandiella euplotis</name>
    <dbReference type="NCBI Taxonomy" id="1664265"/>
    <lineage>
        <taxon>Bacteria</taxon>
        <taxon>Pseudomonadati</taxon>
        <taxon>Pseudomonadota</taxon>
        <taxon>Alphaproteobacteria</taxon>
        <taxon>Rickettsiales</taxon>
        <taxon>Candidatus Midichloriaceae</taxon>
        <taxon>Candidatus Bandiella</taxon>
    </lineage>
</organism>
<feature type="domain" description="Transposase IS4-like" evidence="1">
    <location>
        <begin position="13"/>
        <end position="64"/>
    </location>
</feature>
<protein>
    <submittedName>
        <fullName evidence="2">IS5 family transposase</fullName>
    </submittedName>
</protein>
<keyword evidence="2" id="KW-0614">Plasmid</keyword>
<sequence>MRVVIPPKKNRITQRKYDKDLYKIRHIVENTFLHLKRWRGIATRYAKNSASFLAAIQIRCLSLWLKIS</sequence>
<evidence type="ECO:0000313" key="3">
    <source>
        <dbReference type="Proteomes" id="UP001327219"/>
    </source>
</evidence>
<name>A0ABZ0UNB6_9RICK</name>
<geneLocation type="plasmid" evidence="2 3">
    <name>unnamed1</name>
</geneLocation>
<gene>
    <name evidence="2" type="ORF">Bandiella_01576</name>
</gene>
<dbReference type="InterPro" id="IPR002559">
    <property type="entry name" value="Transposase_11"/>
</dbReference>
<evidence type="ECO:0000313" key="2">
    <source>
        <dbReference type="EMBL" id="WPX97422.1"/>
    </source>
</evidence>
<reference evidence="2 3" key="1">
    <citation type="submission" date="2022-11" db="EMBL/GenBank/DDBJ databases">
        <title>Host association and intracellularity evolved multiple times independently in the Rickettsiales.</title>
        <authorList>
            <person name="Castelli M."/>
            <person name="Nardi T."/>
            <person name="Gammuto L."/>
            <person name="Bellinzona G."/>
            <person name="Sabaneyeva E."/>
            <person name="Potekhin A."/>
            <person name="Serra V."/>
            <person name="Petroni G."/>
            <person name="Sassera D."/>
        </authorList>
    </citation>
    <scope>NUCLEOTIDE SEQUENCE [LARGE SCALE GENOMIC DNA]</scope>
    <source>
        <strain evidence="2 3">NDG2</strain>
        <plasmid evidence="2 3">unnamed1</plasmid>
    </source>
</reference>
<dbReference type="EMBL" id="CP110821">
    <property type="protein sequence ID" value="WPX97422.1"/>
    <property type="molecule type" value="Genomic_DNA"/>
</dbReference>
<keyword evidence="3" id="KW-1185">Reference proteome</keyword>
<dbReference type="Proteomes" id="UP001327219">
    <property type="component" value="Plasmid unnamed1"/>
</dbReference>
<evidence type="ECO:0000259" key="1">
    <source>
        <dbReference type="Pfam" id="PF01609"/>
    </source>
</evidence>
<proteinExistence type="predicted"/>
<accession>A0ABZ0UNB6</accession>